<keyword evidence="2" id="KW-0012">Acyltransferase</keyword>
<evidence type="ECO:0000313" key="4">
    <source>
        <dbReference type="EMBL" id="MBL1079879.1"/>
    </source>
</evidence>
<evidence type="ECO:0000259" key="3">
    <source>
        <dbReference type="PROSITE" id="PS51186"/>
    </source>
</evidence>
<dbReference type="InterPro" id="IPR000182">
    <property type="entry name" value="GNAT_dom"/>
</dbReference>
<organism evidence="4 5">
    <name type="scientific">Nocardia acididurans</name>
    <dbReference type="NCBI Taxonomy" id="2802282"/>
    <lineage>
        <taxon>Bacteria</taxon>
        <taxon>Bacillati</taxon>
        <taxon>Actinomycetota</taxon>
        <taxon>Actinomycetes</taxon>
        <taxon>Mycobacteriales</taxon>
        <taxon>Nocardiaceae</taxon>
        <taxon>Nocardia</taxon>
    </lineage>
</organism>
<dbReference type="Gene3D" id="3.40.630.30">
    <property type="match status" value="1"/>
</dbReference>
<sequence length="179" mass="18898">MSNSPVTIDRAGPGDAAELAAVAAATFPLACPPGSTPDDMSAFIAAVLSEERFGEYLSDPSRAVLKAGVDDKVIGYSLLHAAEPADPAVAAVVHPRPVIELSKMYVLPEYHSNGVSAQLMDAAVAYARTVGSAGIWLGVNQQNVRAQRFYGKSGFRVVGTKTFLVGTQTHSDFVMQLEF</sequence>
<accession>A0ABS1MHX1</accession>
<dbReference type="Pfam" id="PF00583">
    <property type="entry name" value="Acetyltransf_1"/>
    <property type="match status" value="1"/>
</dbReference>
<gene>
    <name evidence="4" type="ORF">JK358_36330</name>
</gene>
<dbReference type="EMBL" id="JAERRJ010000020">
    <property type="protein sequence ID" value="MBL1079879.1"/>
    <property type="molecule type" value="Genomic_DNA"/>
</dbReference>
<dbReference type="PROSITE" id="PS51186">
    <property type="entry name" value="GNAT"/>
    <property type="match status" value="1"/>
</dbReference>
<name>A0ABS1MHX1_9NOCA</name>
<keyword evidence="1" id="KW-0808">Transferase</keyword>
<evidence type="ECO:0000256" key="2">
    <source>
        <dbReference type="ARBA" id="ARBA00023315"/>
    </source>
</evidence>
<dbReference type="PANTHER" id="PTHR43877">
    <property type="entry name" value="AMINOALKYLPHOSPHONATE N-ACETYLTRANSFERASE-RELATED-RELATED"/>
    <property type="match status" value="1"/>
</dbReference>
<reference evidence="4 5" key="1">
    <citation type="submission" date="2021-01" db="EMBL/GenBank/DDBJ databases">
        <title>WGS of actinomycetes isolated from Thailand.</title>
        <authorList>
            <person name="Thawai C."/>
        </authorList>
    </citation>
    <scope>NUCLEOTIDE SEQUENCE [LARGE SCALE GENOMIC DNA]</scope>
    <source>
        <strain evidence="4 5">LPG 2</strain>
    </source>
</reference>
<evidence type="ECO:0000313" key="5">
    <source>
        <dbReference type="Proteomes" id="UP000602198"/>
    </source>
</evidence>
<comment type="caution">
    <text evidence="4">The sequence shown here is derived from an EMBL/GenBank/DDBJ whole genome shotgun (WGS) entry which is preliminary data.</text>
</comment>
<dbReference type="InterPro" id="IPR050832">
    <property type="entry name" value="Bact_Acetyltransf"/>
</dbReference>
<keyword evidence="5" id="KW-1185">Reference proteome</keyword>
<dbReference type="InterPro" id="IPR016181">
    <property type="entry name" value="Acyl_CoA_acyltransferase"/>
</dbReference>
<evidence type="ECO:0000256" key="1">
    <source>
        <dbReference type="ARBA" id="ARBA00022679"/>
    </source>
</evidence>
<dbReference type="Proteomes" id="UP000602198">
    <property type="component" value="Unassembled WGS sequence"/>
</dbReference>
<dbReference type="SUPFAM" id="SSF55729">
    <property type="entry name" value="Acyl-CoA N-acyltransferases (Nat)"/>
    <property type="match status" value="1"/>
</dbReference>
<dbReference type="RefSeq" id="WP_201957726.1">
    <property type="nucleotide sequence ID" value="NZ_JAERRJ010000020.1"/>
</dbReference>
<protein>
    <submittedName>
        <fullName evidence="4">GNAT family N-acetyltransferase</fullName>
    </submittedName>
</protein>
<dbReference type="CDD" id="cd04301">
    <property type="entry name" value="NAT_SF"/>
    <property type="match status" value="1"/>
</dbReference>
<feature type="domain" description="N-acetyltransferase" evidence="3">
    <location>
        <begin position="6"/>
        <end position="179"/>
    </location>
</feature>
<proteinExistence type="predicted"/>